<reference evidence="1" key="1">
    <citation type="submission" date="2014-11" db="EMBL/GenBank/DDBJ databases">
        <authorList>
            <person name="Amaro Gonzalez C."/>
        </authorList>
    </citation>
    <scope>NUCLEOTIDE SEQUENCE</scope>
</reference>
<name>A0A0E9QIZ6_ANGAN</name>
<dbReference type="EMBL" id="GBXM01092095">
    <property type="protein sequence ID" value="JAH16482.1"/>
    <property type="molecule type" value="Transcribed_RNA"/>
</dbReference>
<organism evidence="1">
    <name type="scientific">Anguilla anguilla</name>
    <name type="common">European freshwater eel</name>
    <name type="synonym">Muraena anguilla</name>
    <dbReference type="NCBI Taxonomy" id="7936"/>
    <lineage>
        <taxon>Eukaryota</taxon>
        <taxon>Metazoa</taxon>
        <taxon>Chordata</taxon>
        <taxon>Craniata</taxon>
        <taxon>Vertebrata</taxon>
        <taxon>Euteleostomi</taxon>
        <taxon>Actinopterygii</taxon>
        <taxon>Neopterygii</taxon>
        <taxon>Teleostei</taxon>
        <taxon>Anguilliformes</taxon>
        <taxon>Anguillidae</taxon>
        <taxon>Anguilla</taxon>
    </lineage>
</organism>
<sequence length="28" mass="2960">MQFIGQDIGVTFSIDSAGKVGEPMLCLC</sequence>
<accession>A0A0E9QIZ6</accession>
<evidence type="ECO:0000313" key="1">
    <source>
        <dbReference type="EMBL" id="JAH16482.1"/>
    </source>
</evidence>
<dbReference type="AlphaFoldDB" id="A0A0E9QIZ6"/>
<protein>
    <submittedName>
        <fullName evidence="1">Uncharacterized protein</fullName>
    </submittedName>
</protein>
<reference evidence="1" key="2">
    <citation type="journal article" date="2015" name="Fish Shellfish Immunol.">
        <title>Early steps in the European eel (Anguilla anguilla)-Vibrio vulnificus interaction in the gills: Role of the RtxA13 toxin.</title>
        <authorList>
            <person name="Callol A."/>
            <person name="Pajuelo D."/>
            <person name="Ebbesson L."/>
            <person name="Teles M."/>
            <person name="MacKenzie S."/>
            <person name="Amaro C."/>
        </authorList>
    </citation>
    <scope>NUCLEOTIDE SEQUENCE</scope>
</reference>
<proteinExistence type="predicted"/>